<dbReference type="InterPro" id="IPR009057">
    <property type="entry name" value="Homeodomain-like_sf"/>
</dbReference>
<accession>A0ABV3XEV1</accession>
<dbReference type="Pfam" id="PF00440">
    <property type="entry name" value="TetR_N"/>
    <property type="match status" value="1"/>
</dbReference>
<comment type="caution">
    <text evidence="6">The sequence shown here is derived from an EMBL/GenBank/DDBJ whole genome shotgun (WGS) entry which is preliminary data.</text>
</comment>
<dbReference type="InterPro" id="IPR023772">
    <property type="entry name" value="DNA-bd_HTH_TetR-type_CS"/>
</dbReference>
<dbReference type="PROSITE" id="PS01081">
    <property type="entry name" value="HTH_TETR_1"/>
    <property type="match status" value="1"/>
</dbReference>
<dbReference type="EMBL" id="JBFNXQ010000033">
    <property type="protein sequence ID" value="MEX5719111.1"/>
    <property type="molecule type" value="Genomic_DNA"/>
</dbReference>
<dbReference type="PRINTS" id="PR00455">
    <property type="entry name" value="HTHTETR"/>
</dbReference>
<keyword evidence="2 4" id="KW-0238">DNA-binding</keyword>
<evidence type="ECO:0000256" key="2">
    <source>
        <dbReference type="ARBA" id="ARBA00023125"/>
    </source>
</evidence>
<dbReference type="PANTHER" id="PTHR30055">
    <property type="entry name" value="HTH-TYPE TRANSCRIPTIONAL REGULATOR RUTR"/>
    <property type="match status" value="1"/>
</dbReference>
<evidence type="ECO:0000256" key="3">
    <source>
        <dbReference type="ARBA" id="ARBA00023163"/>
    </source>
</evidence>
<evidence type="ECO:0000256" key="1">
    <source>
        <dbReference type="ARBA" id="ARBA00023015"/>
    </source>
</evidence>
<name>A0ABV3XEV1_9ACTN</name>
<evidence type="ECO:0000259" key="5">
    <source>
        <dbReference type="PROSITE" id="PS50977"/>
    </source>
</evidence>
<dbReference type="Gene3D" id="1.10.357.10">
    <property type="entry name" value="Tetracycline Repressor, domain 2"/>
    <property type="match status" value="1"/>
</dbReference>
<dbReference type="SUPFAM" id="SSF46689">
    <property type="entry name" value="Homeodomain-like"/>
    <property type="match status" value="1"/>
</dbReference>
<keyword evidence="3" id="KW-0804">Transcription</keyword>
<evidence type="ECO:0000313" key="7">
    <source>
        <dbReference type="Proteomes" id="UP001560045"/>
    </source>
</evidence>
<protein>
    <submittedName>
        <fullName evidence="6">TetR/AcrR family transcriptional regulator</fullName>
    </submittedName>
</protein>
<proteinExistence type="predicted"/>
<dbReference type="InterPro" id="IPR001647">
    <property type="entry name" value="HTH_TetR"/>
</dbReference>
<organism evidence="6 7">
    <name type="scientific">Geodermatophilus maliterrae</name>
    <dbReference type="NCBI Taxonomy" id="3162531"/>
    <lineage>
        <taxon>Bacteria</taxon>
        <taxon>Bacillati</taxon>
        <taxon>Actinomycetota</taxon>
        <taxon>Actinomycetes</taxon>
        <taxon>Geodermatophilales</taxon>
        <taxon>Geodermatophilaceae</taxon>
        <taxon>Geodermatophilus</taxon>
    </lineage>
</organism>
<dbReference type="PROSITE" id="PS50977">
    <property type="entry name" value="HTH_TETR_2"/>
    <property type="match status" value="1"/>
</dbReference>
<evidence type="ECO:0000313" key="6">
    <source>
        <dbReference type="EMBL" id="MEX5719111.1"/>
    </source>
</evidence>
<sequence>MPATVSLRDRKRLETRERLEQTALRLFAAHGYDHVTVEDVCREAQVGPATFYRHFGTKEEVVFAYRAGFDEAMQAAIGSAHEEAGRHEQLLRVLRSFADHLQSQRASLALRDRIVLGHDGLMRRTLADQRAVETQLARGLAELRGLREPDDAVVAEAAVGMVVLRLAVRSWREGRSDHLPTATETAYALVRRVLDVDGA</sequence>
<evidence type="ECO:0000256" key="4">
    <source>
        <dbReference type="PROSITE-ProRule" id="PRU00335"/>
    </source>
</evidence>
<feature type="DNA-binding region" description="H-T-H motif" evidence="4">
    <location>
        <begin position="36"/>
        <end position="55"/>
    </location>
</feature>
<feature type="domain" description="HTH tetR-type" evidence="5">
    <location>
        <begin position="13"/>
        <end position="73"/>
    </location>
</feature>
<reference evidence="6 7" key="1">
    <citation type="submission" date="2024-06" db="EMBL/GenBank/DDBJ databases">
        <title>Draft genome sequence of Geodermatophilus badlandi, a novel member of the Geodermatophilaceae isolated from badland sedimentary rocks in the Red desert, Wyoming, USA.</title>
        <authorList>
            <person name="Ben Tekaya S."/>
            <person name="Nouioui I."/>
            <person name="Flores G.M."/>
            <person name="Shaal M.N."/>
            <person name="Bredoire F."/>
            <person name="Basile F."/>
            <person name="Van Diepen L."/>
            <person name="Ward N.L."/>
        </authorList>
    </citation>
    <scope>NUCLEOTIDE SEQUENCE [LARGE SCALE GENOMIC DNA]</scope>
    <source>
        <strain evidence="6 7">WL48A</strain>
    </source>
</reference>
<dbReference type="Proteomes" id="UP001560045">
    <property type="component" value="Unassembled WGS sequence"/>
</dbReference>
<gene>
    <name evidence="6" type="ORF">ABQ292_12150</name>
</gene>
<dbReference type="InterPro" id="IPR050109">
    <property type="entry name" value="HTH-type_TetR-like_transc_reg"/>
</dbReference>
<dbReference type="PANTHER" id="PTHR30055:SF238">
    <property type="entry name" value="MYCOFACTOCIN BIOSYNTHESIS TRANSCRIPTIONAL REGULATOR MFTR-RELATED"/>
    <property type="match status" value="1"/>
</dbReference>
<keyword evidence="1" id="KW-0805">Transcription regulation</keyword>
<keyword evidence="7" id="KW-1185">Reference proteome</keyword>
<dbReference type="RefSeq" id="WP_369206618.1">
    <property type="nucleotide sequence ID" value="NZ_JBFNXQ010000033.1"/>
</dbReference>